<dbReference type="GO" id="GO:0003677">
    <property type="term" value="F:DNA binding"/>
    <property type="evidence" value="ECO:0007669"/>
    <property type="project" value="UniProtKB-KW"/>
</dbReference>
<dbReference type="Pfam" id="PF03466">
    <property type="entry name" value="LysR_substrate"/>
    <property type="match status" value="1"/>
</dbReference>
<dbReference type="InterPro" id="IPR036388">
    <property type="entry name" value="WH-like_DNA-bd_sf"/>
</dbReference>
<dbReference type="Gene3D" id="3.40.190.10">
    <property type="entry name" value="Periplasmic binding protein-like II"/>
    <property type="match status" value="2"/>
</dbReference>
<evidence type="ECO:0000259" key="5">
    <source>
        <dbReference type="PROSITE" id="PS50931"/>
    </source>
</evidence>
<name>A0A2R8CC22_9RHOB</name>
<evidence type="ECO:0000256" key="2">
    <source>
        <dbReference type="ARBA" id="ARBA00023015"/>
    </source>
</evidence>
<dbReference type="PANTHER" id="PTHR30346">
    <property type="entry name" value="TRANSCRIPTIONAL DUAL REGULATOR HCAR-RELATED"/>
    <property type="match status" value="1"/>
</dbReference>
<feature type="domain" description="HTH lysR-type" evidence="5">
    <location>
        <begin position="1"/>
        <end position="20"/>
    </location>
</feature>
<dbReference type="CDD" id="cd05466">
    <property type="entry name" value="PBP2_LTTR_substrate"/>
    <property type="match status" value="1"/>
</dbReference>
<dbReference type="GO" id="GO:0032993">
    <property type="term" value="C:protein-DNA complex"/>
    <property type="evidence" value="ECO:0007669"/>
    <property type="project" value="TreeGrafter"/>
</dbReference>
<dbReference type="Proteomes" id="UP000244898">
    <property type="component" value="Unassembled WGS sequence"/>
</dbReference>
<protein>
    <submittedName>
        <fullName evidence="6">HTH-type transcriptional regulator CysL</fullName>
    </submittedName>
</protein>
<organism evidence="6 7">
    <name type="scientific">Falsiruegeria mediterranea M17</name>
    <dbReference type="NCBI Taxonomy" id="1200281"/>
    <lineage>
        <taxon>Bacteria</taxon>
        <taxon>Pseudomonadati</taxon>
        <taxon>Pseudomonadota</taxon>
        <taxon>Alphaproteobacteria</taxon>
        <taxon>Rhodobacterales</taxon>
        <taxon>Roseobacteraceae</taxon>
        <taxon>Falsiruegeria</taxon>
    </lineage>
</organism>
<dbReference type="Gene3D" id="1.10.10.10">
    <property type="entry name" value="Winged helix-like DNA-binding domain superfamily/Winged helix DNA-binding domain"/>
    <property type="match status" value="1"/>
</dbReference>
<keyword evidence="4" id="KW-0804">Transcription</keyword>
<dbReference type="InterPro" id="IPR000847">
    <property type="entry name" value="LysR_HTH_N"/>
</dbReference>
<dbReference type="EMBL" id="ONZG01000009">
    <property type="protein sequence ID" value="SPJ29959.1"/>
    <property type="molecule type" value="Genomic_DNA"/>
</dbReference>
<evidence type="ECO:0000313" key="7">
    <source>
        <dbReference type="Proteomes" id="UP000244898"/>
    </source>
</evidence>
<dbReference type="PROSITE" id="PS50931">
    <property type="entry name" value="HTH_LYSR"/>
    <property type="match status" value="1"/>
</dbReference>
<dbReference type="AlphaFoldDB" id="A0A2R8CC22"/>
<proteinExistence type="inferred from homology"/>
<accession>A0A2R8CC22</accession>
<reference evidence="7" key="1">
    <citation type="submission" date="2018-03" db="EMBL/GenBank/DDBJ databases">
        <authorList>
            <person name="Rodrigo-Torres L."/>
            <person name="Arahal R. D."/>
            <person name="Lucena T."/>
        </authorList>
    </citation>
    <scope>NUCLEOTIDE SEQUENCE [LARGE SCALE GENOMIC DNA]</scope>
    <source>
        <strain evidence="7">CECT 7615</strain>
    </source>
</reference>
<dbReference type="GO" id="GO:0003700">
    <property type="term" value="F:DNA-binding transcription factor activity"/>
    <property type="evidence" value="ECO:0007669"/>
    <property type="project" value="InterPro"/>
</dbReference>
<gene>
    <name evidence="6" type="primary">cysL_4</name>
    <name evidence="6" type="ORF">TRM7615_03486</name>
</gene>
<dbReference type="PANTHER" id="PTHR30346:SF9">
    <property type="entry name" value="LYSR FAMILY TRANSCRIPTIONAL REGULATOR"/>
    <property type="match status" value="1"/>
</dbReference>
<comment type="similarity">
    <text evidence="1">Belongs to the LysR transcriptional regulatory family.</text>
</comment>
<evidence type="ECO:0000256" key="4">
    <source>
        <dbReference type="ARBA" id="ARBA00023163"/>
    </source>
</evidence>
<keyword evidence="3" id="KW-0238">DNA-binding</keyword>
<sequence>MEEEIGETLFHRTRKRLRPTREAEVFLPEAIRIVSAIDGIPEIFAQNRAESVAPLRILCLPRIDLGLVIPTLALLDAETRNQRYKVVVCPRREFSRRLRHGQFDVGVSTLPVPVEGLQTHFLTRAPLKVMLPQNHPLAQRDVLSPSDLSKERYIALEEHTIVRTTVDRALAAAGATLNLSHEVSSSEVAHRFVRNGMGFTFADPSALPPEISDEIALIPWSLGASIELAYFLPQVSRPHENRDTFLKLLKDVCKDRYGQAHS</sequence>
<dbReference type="SUPFAM" id="SSF53850">
    <property type="entry name" value="Periplasmic binding protein-like II"/>
    <property type="match status" value="1"/>
</dbReference>
<evidence type="ECO:0000256" key="3">
    <source>
        <dbReference type="ARBA" id="ARBA00023125"/>
    </source>
</evidence>
<keyword evidence="7" id="KW-1185">Reference proteome</keyword>
<keyword evidence="2" id="KW-0805">Transcription regulation</keyword>
<evidence type="ECO:0000313" key="6">
    <source>
        <dbReference type="EMBL" id="SPJ29959.1"/>
    </source>
</evidence>
<dbReference type="InterPro" id="IPR005119">
    <property type="entry name" value="LysR_subst-bd"/>
</dbReference>
<evidence type="ECO:0000256" key="1">
    <source>
        <dbReference type="ARBA" id="ARBA00009437"/>
    </source>
</evidence>